<dbReference type="EMBL" id="JAPDFR010000001">
    <property type="protein sequence ID" value="KAK0392547.1"/>
    <property type="molecule type" value="Genomic_DNA"/>
</dbReference>
<evidence type="ECO:0000256" key="1">
    <source>
        <dbReference type="ARBA" id="ARBA00001913"/>
    </source>
</evidence>
<evidence type="ECO:0000256" key="11">
    <source>
        <dbReference type="PIRSR" id="PIRSR601382-2"/>
    </source>
</evidence>
<evidence type="ECO:0000256" key="9">
    <source>
        <dbReference type="ARBA" id="ARBA00048605"/>
    </source>
</evidence>
<keyword evidence="15" id="KW-0812">Transmembrane</keyword>
<dbReference type="InterPro" id="IPR050749">
    <property type="entry name" value="Glycosyl_Hydrolase_47"/>
</dbReference>
<keyword evidence="4 11" id="KW-0479">Metal-binding</keyword>
<evidence type="ECO:0000256" key="4">
    <source>
        <dbReference type="ARBA" id="ARBA00022723"/>
    </source>
</evidence>
<evidence type="ECO:0000256" key="3">
    <source>
        <dbReference type="ARBA" id="ARBA00007658"/>
    </source>
</evidence>
<dbReference type="GO" id="GO:0005783">
    <property type="term" value="C:endoplasmic reticulum"/>
    <property type="evidence" value="ECO:0007669"/>
    <property type="project" value="TreeGrafter"/>
</dbReference>
<feature type="region of interest" description="Disordered" evidence="14">
    <location>
        <begin position="679"/>
        <end position="700"/>
    </location>
</feature>
<evidence type="ECO:0000313" key="16">
    <source>
        <dbReference type="EMBL" id="KAK0392547.1"/>
    </source>
</evidence>
<evidence type="ECO:0000256" key="5">
    <source>
        <dbReference type="ARBA" id="ARBA00022801"/>
    </source>
</evidence>
<feature type="active site" description="Proton donor" evidence="10">
    <location>
        <position position="247"/>
    </location>
</feature>
<dbReference type="EC" id="3.2.1.-" evidence="13"/>
<feature type="active site" description="Proton donor" evidence="10">
    <location>
        <position position="520"/>
    </location>
</feature>
<keyword evidence="6 11" id="KW-0106">Calcium</keyword>
<sequence length="700" mass="79565">MIRDPFNIHRKNPFRASANRANETVRSTAASLAGHAADMAFSMPRNVPDFADPQRQLEDRVWSAASSRNRHGGIMGGVQEKVSSMFDSEALPMYKDKPYGYGPSRRRSMWKKKRTFGTLTLGIVFLLYMLGFFSSSTGEKRPSVSSWTWMGLSQETGKVNWDKRREHVVEAFQLSWDAYERYAWGYDEFHPTEKTGKNMAPNGLGWIIIDSLDTLILMNQTSRLQNARKWLTQSLTWEQNQDVNTFETTIRMLGGLLSAHYLANTYPEMAPIKEDDEGAPGEDLYLEKARDLADRLMGAFDSPSGIPYASVNLEKSKGIPSHADMGASSTAEATTVQLEFKYLAKLTGEKYFWDAAEKVMKVVDDNQAKDGLLPIFIYATSGEFRGDNIRLGSRGDSYYEYLIKQYLQTNKQEPVYEEMWDEALRGVRKHLVTYTEPSQFTIIGERPNGLDGELSPKMDHLVCFMPGTIALAATGGLTEAEARKLPSWSQKNEDDMQLARELMQTCWGTYKWMATGLAAEITHFQISNPPKPASAPHKAPETFDPSPDAKWREDFIVKSNDVHNLQRPETVESLLYMWRITGDVKYREWGWEMFESFVNYTAVADGGGFTSLKNANVIPPVVKDNMESFWLAETLKYMYLLFSPNDLLPLDQVVINTEAHPFPRFDMGKLFWTGWQRKKPRGVKAEATTEKKAEEEAKVE</sequence>
<evidence type="ECO:0000256" key="7">
    <source>
        <dbReference type="ARBA" id="ARBA00023157"/>
    </source>
</evidence>
<evidence type="ECO:0000256" key="12">
    <source>
        <dbReference type="PIRSR" id="PIRSR601382-3"/>
    </source>
</evidence>
<keyword evidence="17" id="KW-1185">Reference proteome</keyword>
<evidence type="ECO:0000313" key="17">
    <source>
        <dbReference type="Proteomes" id="UP001175261"/>
    </source>
</evidence>
<dbReference type="Proteomes" id="UP001175261">
    <property type="component" value="Unassembled WGS sequence"/>
</dbReference>
<feature type="transmembrane region" description="Helical" evidence="15">
    <location>
        <begin position="115"/>
        <end position="133"/>
    </location>
</feature>
<feature type="active site" evidence="10">
    <location>
        <position position="396"/>
    </location>
</feature>
<evidence type="ECO:0000256" key="2">
    <source>
        <dbReference type="ARBA" id="ARBA00004922"/>
    </source>
</evidence>
<dbReference type="InterPro" id="IPR001382">
    <property type="entry name" value="Glyco_hydro_47"/>
</dbReference>
<evidence type="ECO:0000256" key="6">
    <source>
        <dbReference type="ARBA" id="ARBA00022837"/>
    </source>
</evidence>
<dbReference type="InterPro" id="IPR012341">
    <property type="entry name" value="6hp_glycosidase-like_sf"/>
</dbReference>
<dbReference type="SUPFAM" id="SSF48225">
    <property type="entry name" value="Seven-hairpin glycosidases"/>
    <property type="match status" value="1"/>
</dbReference>
<comment type="catalytic activity">
    <reaction evidence="9">
        <text>N(4)-(alpha-D-Man-(1-&gt;2)-alpha-D-Man-(1-&gt;2)-alpha-D-Man-(1-&gt;3)-[alpha-D-Man-(1-&gt;2)-alpha-D-Man-(1-&gt;3)-[alpha-D-Man-(1-&gt;2)-alpha-D-Man-(1-&gt;6)]-alpha-D-Man-(1-&gt;6)]-beta-D-Man-(1-&gt;4)-beta-D-GlcNAc-(1-&gt;4)-beta-D-GlcNAc)-L-asparaginyl-[protein] (N-glucan mannose isomer 9A1,2,3B1,2,3) + 4 H2O = N(4)-(alpha-D-Man-(1-&gt;3)-[alpha-D-Man-(1-&gt;3)-[alpha-D-Man-(1-&gt;6)]-alpha-D-Man-(1-&gt;6)]-beta-D-Man-(1-&gt;4)-beta-D-GlcNAc-(1-&gt;4)-beta-D-GlcNAc)-L-asparaginyl-[protein] (N-glucan mannose isomer 5A1,2) + 4 beta-D-mannose</text>
        <dbReference type="Rhea" id="RHEA:56008"/>
        <dbReference type="Rhea" id="RHEA-COMP:14356"/>
        <dbReference type="Rhea" id="RHEA-COMP:14367"/>
        <dbReference type="ChEBI" id="CHEBI:15377"/>
        <dbReference type="ChEBI" id="CHEBI:28563"/>
        <dbReference type="ChEBI" id="CHEBI:59087"/>
        <dbReference type="ChEBI" id="CHEBI:139493"/>
        <dbReference type="EC" id="3.2.1.113"/>
    </reaction>
</comment>
<dbReference type="GO" id="GO:0005975">
    <property type="term" value="P:carbohydrate metabolic process"/>
    <property type="evidence" value="ECO:0007669"/>
    <property type="project" value="InterPro"/>
</dbReference>
<keyword evidence="5 13" id="KW-0378">Hydrolase</keyword>
<dbReference type="PANTHER" id="PTHR11742:SF55">
    <property type="entry name" value="ENDOPLASMIC RETICULUM MANNOSYL-OLIGOSACCHARIDE 1,2-ALPHA-MANNOSIDASE"/>
    <property type="match status" value="1"/>
</dbReference>
<feature type="compositionally biased region" description="Basic and acidic residues" evidence="14">
    <location>
        <begin position="683"/>
        <end position="700"/>
    </location>
</feature>
<evidence type="ECO:0000256" key="13">
    <source>
        <dbReference type="RuleBase" id="RU361193"/>
    </source>
</evidence>
<evidence type="ECO:0000256" key="15">
    <source>
        <dbReference type="SAM" id="Phobius"/>
    </source>
</evidence>
<keyword evidence="15" id="KW-1133">Transmembrane helix</keyword>
<keyword evidence="13" id="KW-0326">Glycosidase</keyword>
<feature type="binding site" evidence="11">
    <location>
        <position position="657"/>
    </location>
    <ligand>
        <name>Ca(2+)</name>
        <dbReference type="ChEBI" id="CHEBI:29108"/>
    </ligand>
</feature>
<dbReference type="Gene3D" id="1.50.10.10">
    <property type="match status" value="1"/>
</dbReference>
<proteinExistence type="inferred from homology"/>
<dbReference type="GO" id="GO:0016020">
    <property type="term" value="C:membrane"/>
    <property type="evidence" value="ECO:0007669"/>
    <property type="project" value="InterPro"/>
</dbReference>
<organism evidence="16 17">
    <name type="scientific">Sarocladium strictum</name>
    <name type="common">Black bundle disease fungus</name>
    <name type="synonym">Acremonium strictum</name>
    <dbReference type="NCBI Taxonomy" id="5046"/>
    <lineage>
        <taxon>Eukaryota</taxon>
        <taxon>Fungi</taxon>
        <taxon>Dikarya</taxon>
        <taxon>Ascomycota</taxon>
        <taxon>Pezizomycotina</taxon>
        <taxon>Sordariomycetes</taxon>
        <taxon>Hypocreomycetidae</taxon>
        <taxon>Hypocreales</taxon>
        <taxon>Sarocladiaceae</taxon>
        <taxon>Sarocladium</taxon>
    </lineage>
</organism>
<protein>
    <recommendedName>
        <fullName evidence="13">alpha-1,2-Mannosidase</fullName>
        <ecNumber evidence="13">3.2.1.-</ecNumber>
    </recommendedName>
</protein>
<comment type="catalytic activity">
    <reaction evidence="8">
        <text>N(4)-(alpha-D-Man-(1-&gt;2)-alpha-D-Man-(1-&gt;2)-alpha-D-Man-(1-&gt;3)-[alpha-D-Man-(1-&gt;3)-[alpha-D-Man-(1-&gt;2)-alpha-D-Man-(1-&gt;6)]-alpha-D-Man-(1-&gt;6)]-beta-D-Man-(1-&gt;4)-beta-D-GlcNAc-(1-&gt;4)-beta-D-GlcNAc)-L-asparaginyl-[protein] (N-glucan mannose isomer 8A1,2,3B1,3) + 3 H2O = N(4)-(alpha-D-Man-(1-&gt;3)-[alpha-D-Man-(1-&gt;3)-[alpha-D-Man-(1-&gt;6)]-alpha-D-Man-(1-&gt;6)]-beta-D-Man-(1-&gt;4)-beta-D-GlcNAc-(1-&gt;4)-beta-D-GlcNAc)-L-asparaginyl-[protein] (N-glucan mannose isomer 5A1,2) + 3 beta-D-mannose</text>
        <dbReference type="Rhea" id="RHEA:56028"/>
        <dbReference type="Rhea" id="RHEA-COMP:14358"/>
        <dbReference type="Rhea" id="RHEA-COMP:14367"/>
        <dbReference type="ChEBI" id="CHEBI:15377"/>
        <dbReference type="ChEBI" id="CHEBI:28563"/>
        <dbReference type="ChEBI" id="CHEBI:59087"/>
        <dbReference type="ChEBI" id="CHEBI:60628"/>
        <dbReference type="EC" id="3.2.1.113"/>
    </reaction>
</comment>
<name>A0AA39GUW0_SARSR</name>
<evidence type="ECO:0000256" key="8">
    <source>
        <dbReference type="ARBA" id="ARBA00047669"/>
    </source>
</evidence>
<reference evidence="16" key="1">
    <citation type="submission" date="2022-10" db="EMBL/GenBank/DDBJ databases">
        <title>Determination and structural analysis of whole genome sequence of Sarocladium strictum F4-1.</title>
        <authorList>
            <person name="Hu L."/>
            <person name="Jiang Y."/>
        </authorList>
    </citation>
    <scope>NUCLEOTIDE SEQUENCE</scope>
    <source>
        <strain evidence="16">F4-1</strain>
    </source>
</reference>
<dbReference type="PANTHER" id="PTHR11742">
    <property type="entry name" value="MANNOSYL-OLIGOSACCHARIDE ALPHA-1,2-MANNOSIDASE-RELATED"/>
    <property type="match status" value="1"/>
</dbReference>
<evidence type="ECO:0000256" key="10">
    <source>
        <dbReference type="PIRSR" id="PIRSR601382-1"/>
    </source>
</evidence>
<comment type="similarity">
    <text evidence="3 13">Belongs to the glycosyl hydrolase 47 family.</text>
</comment>
<comment type="caution">
    <text evidence="16">The sequence shown here is derived from an EMBL/GenBank/DDBJ whole genome shotgun (WGS) entry which is preliminary data.</text>
</comment>
<feature type="active site" evidence="10">
    <location>
        <position position="569"/>
    </location>
</feature>
<accession>A0AA39GUW0</accession>
<keyword evidence="15" id="KW-0472">Membrane</keyword>
<dbReference type="Pfam" id="PF01532">
    <property type="entry name" value="Glyco_hydro_47"/>
    <property type="match status" value="1"/>
</dbReference>
<evidence type="ECO:0000256" key="14">
    <source>
        <dbReference type="SAM" id="MobiDB-lite"/>
    </source>
</evidence>
<dbReference type="PRINTS" id="PR00747">
    <property type="entry name" value="GLYHDRLASE47"/>
</dbReference>
<comment type="pathway">
    <text evidence="2">Protein modification; protein glycosylation.</text>
</comment>
<feature type="disulfide bond" evidence="12">
    <location>
        <begin position="463"/>
        <end position="506"/>
    </location>
</feature>
<comment type="cofactor">
    <cofactor evidence="1 11">
        <name>Ca(2+)</name>
        <dbReference type="ChEBI" id="CHEBI:29108"/>
    </cofactor>
</comment>
<gene>
    <name evidence="16" type="ORF">NLU13_2042</name>
</gene>
<dbReference type="InterPro" id="IPR036026">
    <property type="entry name" value="Seven-hairpin_glycosidases"/>
</dbReference>
<dbReference type="GO" id="GO:0005509">
    <property type="term" value="F:calcium ion binding"/>
    <property type="evidence" value="ECO:0007669"/>
    <property type="project" value="InterPro"/>
</dbReference>
<keyword evidence="7 12" id="KW-1015">Disulfide bond</keyword>
<dbReference type="GO" id="GO:0004571">
    <property type="term" value="F:mannosyl-oligosaccharide 1,2-alpha-mannosidase activity"/>
    <property type="evidence" value="ECO:0007669"/>
    <property type="project" value="UniProtKB-EC"/>
</dbReference>
<dbReference type="GO" id="GO:0036503">
    <property type="term" value="P:ERAD pathway"/>
    <property type="evidence" value="ECO:0007669"/>
    <property type="project" value="UniProtKB-ARBA"/>
</dbReference>
<dbReference type="AlphaFoldDB" id="A0AA39GUW0"/>